<keyword evidence="3" id="KW-0560">Oxidoreductase</keyword>
<dbReference type="InterPro" id="IPR006311">
    <property type="entry name" value="TAT_signal"/>
</dbReference>
<accession>A0A916RPK7</accession>
<dbReference type="EMBL" id="BMJB01000001">
    <property type="protein sequence ID" value="GGA64033.1"/>
    <property type="molecule type" value="Genomic_DNA"/>
</dbReference>
<evidence type="ECO:0008006" key="8">
    <source>
        <dbReference type="Google" id="ProtNLM"/>
    </source>
</evidence>
<gene>
    <name evidence="6" type="ORF">GCM10011507_14590</name>
</gene>
<dbReference type="Gene3D" id="2.60.120.260">
    <property type="entry name" value="Galactose-binding domain-like"/>
    <property type="match status" value="1"/>
</dbReference>
<proteinExistence type="predicted"/>
<dbReference type="Gene3D" id="3.50.50.60">
    <property type="entry name" value="FAD/NAD(P)-binding domain"/>
    <property type="match status" value="1"/>
</dbReference>
<protein>
    <recommendedName>
        <fullName evidence="8">FAD-dependent oxidoreductase</fullName>
    </recommendedName>
</protein>
<keyword evidence="4" id="KW-0408">Iron</keyword>
<evidence type="ECO:0000256" key="5">
    <source>
        <dbReference type="ARBA" id="ARBA00023014"/>
    </source>
</evidence>
<evidence type="ECO:0000313" key="6">
    <source>
        <dbReference type="EMBL" id="GGA64033.1"/>
    </source>
</evidence>
<evidence type="ECO:0000256" key="1">
    <source>
        <dbReference type="ARBA" id="ARBA00022485"/>
    </source>
</evidence>
<dbReference type="Proteomes" id="UP000648801">
    <property type="component" value="Unassembled WGS sequence"/>
</dbReference>
<dbReference type="GO" id="GO:0051539">
    <property type="term" value="F:4 iron, 4 sulfur cluster binding"/>
    <property type="evidence" value="ECO:0007669"/>
    <property type="project" value="UniProtKB-KW"/>
</dbReference>
<reference evidence="6" key="1">
    <citation type="journal article" date="2014" name="Int. J. Syst. Evol. Microbiol.">
        <title>Complete genome sequence of Corynebacterium casei LMG S-19264T (=DSM 44701T), isolated from a smear-ripened cheese.</title>
        <authorList>
            <consortium name="US DOE Joint Genome Institute (JGI-PGF)"/>
            <person name="Walter F."/>
            <person name="Albersmeier A."/>
            <person name="Kalinowski J."/>
            <person name="Ruckert C."/>
        </authorList>
    </citation>
    <scope>NUCLEOTIDE SEQUENCE</scope>
    <source>
        <strain evidence="6">CGMCC 1.15447</strain>
    </source>
</reference>
<dbReference type="SUPFAM" id="SSF49785">
    <property type="entry name" value="Galactose-binding domain-like"/>
    <property type="match status" value="1"/>
</dbReference>
<keyword evidence="5" id="KW-0411">Iron-sulfur</keyword>
<keyword evidence="1" id="KW-0004">4Fe-4S</keyword>
<dbReference type="AlphaFoldDB" id="A0A916RPK7"/>
<organism evidence="6 7">
    <name type="scientific">Edaphobacter acidisoli</name>
    <dbReference type="NCBI Taxonomy" id="2040573"/>
    <lineage>
        <taxon>Bacteria</taxon>
        <taxon>Pseudomonadati</taxon>
        <taxon>Acidobacteriota</taxon>
        <taxon>Terriglobia</taxon>
        <taxon>Terriglobales</taxon>
        <taxon>Acidobacteriaceae</taxon>
        <taxon>Edaphobacter</taxon>
    </lineage>
</organism>
<dbReference type="Pfam" id="PF12831">
    <property type="entry name" value="FAD_oxidored"/>
    <property type="match status" value="1"/>
</dbReference>
<dbReference type="PANTHER" id="PTHR43498">
    <property type="entry name" value="FERREDOXIN:COB-COM HETERODISULFIDE REDUCTASE SUBUNIT A"/>
    <property type="match status" value="1"/>
</dbReference>
<dbReference type="InterPro" id="IPR039650">
    <property type="entry name" value="HdrA-like"/>
</dbReference>
<evidence type="ECO:0000313" key="7">
    <source>
        <dbReference type="Proteomes" id="UP000648801"/>
    </source>
</evidence>
<dbReference type="PANTHER" id="PTHR43498:SF1">
    <property type="entry name" value="COB--COM HETERODISULFIDE REDUCTASE IRON-SULFUR SUBUNIT A"/>
    <property type="match status" value="1"/>
</dbReference>
<dbReference type="GO" id="GO:0016491">
    <property type="term" value="F:oxidoreductase activity"/>
    <property type="evidence" value="ECO:0007669"/>
    <property type="project" value="UniProtKB-KW"/>
</dbReference>
<name>A0A916RPK7_9BACT</name>
<dbReference type="InterPro" id="IPR036188">
    <property type="entry name" value="FAD/NAD-bd_sf"/>
</dbReference>
<evidence type="ECO:0000256" key="2">
    <source>
        <dbReference type="ARBA" id="ARBA00022723"/>
    </source>
</evidence>
<evidence type="ECO:0000256" key="4">
    <source>
        <dbReference type="ARBA" id="ARBA00023004"/>
    </source>
</evidence>
<dbReference type="SUPFAM" id="SSF51905">
    <property type="entry name" value="FAD/NAD(P)-binding domain"/>
    <property type="match status" value="1"/>
</dbReference>
<sequence>MGMDRRNFVQRVLLALGAAGTGTPSQAQATTPRLDVADAEGSQGYIRPGTIEVIRRSFDVVVVGGGISGTCAAISAARNGARAALVHERSALGGNSSSEVRLYPEDTCGFSPWIKESGILEEMEEEERARNWESRIEGMMNSEWDLVLYEWAKREKNLTLFLNTTMREVVMRDSAHIEAIRAPQLGTEREFILSAPMFIDSTGDGVLGYRSGADFHWGKEIRAKYNETLAPTEPTHGLMGNTLFFRARDTGSPIPFKRPEWAAEFKTEDDLTDRDHGHFECGYWWIEVGAPLHPIHDNEEIRDEALRQLLGVWDHIKNRCTHDDVREKAKNYALEFVGFWPYKRESRRILGDYVLTEKDVRNPSIHPDDIAYGSWGIDIHVPGGILKQHIPPYPPPRTDENFQYRSTIPYGIPLRSCYSRNVRNLFTAGRPIGTSYVAFASSRVLPTGAIVGQAVGAAAALCMKHACEPQLVAQKHAKELQQLLLRQDASIPGVVNEDSADLARRGTVTASSEAALVFPESDSFHSAHFALGQVFPVSTDQLHAIDLLLQSNATQDQRVILKLRRIEHVWDLRPSPSIASASATVLANHKGYVRFTLNARTKPGGLYFVWIEAQPEISWALHSDLPGEPSKTPVGSTAADLPPGNRWRPLTGGHVFTMHTIPEQKPYGPQNIVSGTNRPDMWTNIYISDAAEQLPVWLELKFPSQVRLNTVQITFDTDTNRRIQLPRFRYPECVKRYEIDAKLAGDWKTLAQEDDNYYRRRVHHFETVTTDRLRIRLLETNGAPQARVYELRAYHEET</sequence>
<dbReference type="GO" id="GO:0046872">
    <property type="term" value="F:metal ion binding"/>
    <property type="evidence" value="ECO:0007669"/>
    <property type="project" value="UniProtKB-KW"/>
</dbReference>
<dbReference type="InterPro" id="IPR008979">
    <property type="entry name" value="Galactose-bd-like_sf"/>
</dbReference>
<dbReference type="PROSITE" id="PS51318">
    <property type="entry name" value="TAT"/>
    <property type="match status" value="1"/>
</dbReference>
<comment type="caution">
    <text evidence="6">The sequence shown here is derived from an EMBL/GenBank/DDBJ whole genome shotgun (WGS) entry which is preliminary data.</text>
</comment>
<reference evidence="6" key="2">
    <citation type="submission" date="2020-09" db="EMBL/GenBank/DDBJ databases">
        <authorList>
            <person name="Sun Q."/>
            <person name="Zhou Y."/>
        </authorList>
    </citation>
    <scope>NUCLEOTIDE SEQUENCE</scope>
    <source>
        <strain evidence="6">CGMCC 1.15447</strain>
    </source>
</reference>
<evidence type="ECO:0000256" key="3">
    <source>
        <dbReference type="ARBA" id="ARBA00023002"/>
    </source>
</evidence>
<keyword evidence="2" id="KW-0479">Metal-binding</keyword>
<keyword evidence="7" id="KW-1185">Reference proteome</keyword>